<organism evidence="7 8">
    <name type="scientific">Malurus cyaneus samueli</name>
    <dbReference type="NCBI Taxonomy" id="2593467"/>
    <lineage>
        <taxon>Eukaryota</taxon>
        <taxon>Metazoa</taxon>
        <taxon>Chordata</taxon>
        <taxon>Craniata</taxon>
        <taxon>Vertebrata</taxon>
        <taxon>Euteleostomi</taxon>
        <taxon>Archelosauria</taxon>
        <taxon>Archosauria</taxon>
        <taxon>Dinosauria</taxon>
        <taxon>Saurischia</taxon>
        <taxon>Theropoda</taxon>
        <taxon>Coelurosauria</taxon>
        <taxon>Aves</taxon>
        <taxon>Neognathae</taxon>
        <taxon>Neoaves</taxon>
        <taxon>Telluraves</taxon>
        <taxon>Australaves</taxon>
        <taxon>Passeriformes</taxon>
        <taxon>Meliphagoidea</taxon>
        <taxon>Maluridae</taxon>
        <taxon>Malurus</taxon>
    </lineage>
</organism>
<comment type="similarity">
    <text evidence="1">Belongs to the eukaryotic ribosomal protein eL43 family.</text>
</comment>
<sequence length="76" mass="8546">NAKKRTLLKVEIVGNYWTHYGTSLRRRVNTTGIKQLARYTHFLCREIQIKAVAFPYCPTSTQTAGGGAWIYNSPAG</sequence>
<dbReference type="GO" id="GO:0003735">
    <property type="term" value="F:structural constituent of ribosome"/>
    <property type="evidence" value="ECO:0007669"/>
    <property type="project" value="InterPro"/>
</dbReference>
<reference evidence="7" key="2">
    <citation type="submission" date="2025-09" db="UniProtKB">
        <authorList>
            <consortium name="Ensembl"/>
        </authorList>
    </citation>
    <scope>IDENTIFICATION</scope>
</reference>
<evidence type="ECO:0000256" key="1">
    <source>
        <dbReference type="ARBA" id="ARBA00008672"/>
    </source>
</evidence>
<evidence type="ECO:0000256" key="5">
    <source>
        <dbReference type="ARBA" id="ARBA00022980"/>
    </source>
</evidence>
<dbReference type="InterPro" id="IPR002674">
    <property type="entry name" value="Ribosomal_eL43"/>
</dbReference>
<keyword evidence="6" id="KW-0687">Ribonucleoprotein</keyword>
<dbReference type="AlphaFoldDB" id="A0A8C5TGF0"/>
<protein>
    <submittedName>
        <fullName evidence="7">Uncharacterized protein</fullName>
    </submittedName>
</protein>
<dbReference type="GO" id="GO:0008270">
    <property type="term" value="F:zinc ion binding"/>
    <property type="evidence" value="ECO:0007669"/>
    <property type="project" value="UniProtKB-KW"/>
</dbReference>
<evidence type="ECO:0000256" key="2">
    <source>
        <dbReference type="ARBA" id="ARBA00022723"/>
    </source>
</evidence>
<name>A0A8C5TGF0_9PASS</name>
<evidence type="ECO:0000256" key="3">
    <source>
        <dbReference type="ARBA" id="ARBA00022771"/>
    </source>
</evidence>
<dbReference type="PANTHER" id="PTHR48188">
    <property type="entry name" value="60S RIBOSOMAL PROTEIN L43"/>
    <property type="match status" value="1"/>
</dbReference>
<dbReference type="InterPro" id="IPR011332">
    <property type="entry name" value="Ribosomal_zn-bd"/>
</dbReference>
<dbReference type="InterPro" id="IPR011331">
    <property type="entry name" value="Ribosomal_eL37/eL43"/>
</dbReference>
<proteinExistence type="inferred from homology"/>
<evidence type="ECO:0000256" key="4">
    <source>
        <dbReference type="ARBA" id="ARBA00022833"/>
    </source>
</evidence>
<evidence type="ECO:0000256" key="6">
    <source>
        <dbReference type="ARBA" id="ARBA00023274"/>
    </source>
</evidence>
<evidence type="ECO:0000313" key="8">
    <source>
        <dbReference type="Proteomes" id="UP000694560"/>
    </source>
</evidence>
<dbReference type="GO" id="GO:0006412">
    <property type="term" value="P:translation"/>
    <property type="evidence" value="ECO:0007669"/>
    <property type="project" value="InterPro"/>
</dbReference>
<accession>A0A8C5TGF0</accession>
<evidence type="ECO:0000313" key="7">
    <source>
        <dbReference type="Ensembl" id="ENSMCSP00000006604.1"/>
    </source>
</evidence>
<dbReference type="GO" id="GO:0022625">
    <property type="term" value="C:cytosolic large ribosomal subunit"/>
    <property type="evidence" value="ECO:0007669"/>
    <property type="project" value="UniProtKB-ARBA"/>
</dbReference>
<dbReference type="SUPFAM" id="SSF57829">
    <property type="entry name" value="Zn-binding ribosomal proteins"/>
    <property type="match status" value="1"/>
</dbReference>
<reference evidence="7" key="1">
    <citation type="submission" date="2025-08" db="UniProtKB">
        <authorList>
            <consortium name="Ensembl"/>
        </authorList>
    </citation>
    <scope>IDENTIFICATION</scope>
</reference>
<keyword evidence="2" id="KW-0479">Metal-binding</keyword>
<dbReference type="Ensembl" id="ENSMCST00000006759.1">
    <property type="protein sequence ID" value="ENSMCSP00000006604.1"/>
    <property type="gene ID" value="ENSMCSG00000004721.1"/>
</dbReference>
<dbReference type="Gene3D" id="2.20.25.30">
    <property type="match status" value="1"/>
</dbReference>
<dbReference type="Proteomes" id="UP000694560">
    <property type="component" value="Unplaced"/>
</dbReference>
<keyword evidence="3" id="KW-0863">Zinc-finger</keyword>
<keyword evidence="8" id="KW-1185">Reference proteome</keyword>
<keyword evidence="5" id="KW-0689">Ribosomal protein</keyword>
<dbReference type="GO" id="GO:0070180">
    <property type="term" value="F:large ribosomal subunit rRNA binding"/>
    <property type="evidence" value="ECO:0007669"/>
    <property type="project" value="TreeGrafter"/>
</dbReference>
<dbReference type="Pfam" id="PF01780">
    <property type="entry name" value="Ribosomal_L37ae"/>
    <property type="match status" value="1"/>
</dbReference>
<keyword evidence="4" id="KW-0862">Zinc</keyword>
<dbReference type="PANTHER" id="PTHR48188:SF3">
    <property type="entry name" value="60S RIBOSOMAL PROTEIN L37A-RELATED"/>
    <property type="match status" value="1"/>
</dbReference>